<keyword evidence="3" id="KW-1185">Reference proteome</keyword>
<reference evidence="2" key="2">
    <citation type="journal article" date="2021" name="Genome Biol. Evol.">
        <title>Developing a high-quality reference genome for a parasitic bivalve with doubly uniparental inheritance (Bivalvia: Unionida).</title>
        <authorList>
            <person name="Smith C.H."/>
        </authorList>
    </citation>
    <scope>NUCLEOTIDE SEQUENCE</scope>
    <source>
        <strain evidence="2">CHS0354</strain>
        <tissue evidence="2">Mantle</tissue>
    </source>
</reference>
<dbReference type="EMBL" id="JAEAOA010002329">
    <property type="protein sequence ID" value="KAK3588342.1"/>
    <property type="molecule type" value="Genomic_DNA"/>
</dbReference>
<evidence type="ECO:0000313" key="2">
    <source>
        <dbReference type="EMBL" id="KAK3588342.1"/>
    </source>
</evidence>
<reference evidence="2" key="3">
    <citation type="submission" date="2023-05" db="EMBL/GenBank/DDBJ databases">
        <authorList>
            <person name="Smith C.H."/>
        </authorList>
    </citation>
    <scope>NUCLEOTIDE SEQUENCE</scope>
    <source>
        <strain evidence="2">CHS0354</strain>
        <tissue evidence="2">Mantle</tissue>
    </source>
</reference>
<proteinExistence type="predicted"/>
<sequence>MTSSLIIKQYSGDSESGVFLLDKKNKLTCIGLAIGYVHDWLDTYTVVTPITYVLKALGLPLESKHFEKGTAVQDMTTSRTSFDPANSPSPGIETRGQRKRKANQTISCQGYCLSLSSPSPPEKKRKN</sequence>
<name>A0AAE0SAP8_9BIVA</name>
<evidence type="ECO:0000313" key="3">
    <source>
        <dbReference type="Proteomes" id="UP001195483"/>
    </source>
</evidence>
<evidence type="ECO:0000256" key="1">
    <source>
        <dbReference type="SAM" id="MobiDB-lite"/>
    </source>
</evidence>
<gene>
    <name evidence="2" type="ORF">CHS0354_040101</name>
</gene>
<dbReference type="AlphaFoldDB" id="A0AAE0SAP8"/>
<feature type="region of interest" description="Disordered" evidence="1">
    <location>
        <begin position="71"/>
        <end position="104"/>
    </location>
</feature>
<accession>A0AAE0SAP8</accession>
<organism evidence="2 3">
    <name type="scientific">Potamilus streckersoni</name>
    <dbReference type="NCBI Taxonomy" id="2493646"/>
    <lineage>
        <taxon>Eukaryota</taxon>
        <taxon>Metazoa</taxon>
        <taxon>Spiralia</taxon>
        <taxon>Lophotrochozoa</taxon>
        <taxon>Mollusca</taxon>
        <taxon>Bivalvia</taxon>
        <taxon>Autobranchia</taxon>
        <taxon>Heteroconchia</taxon>
        <taxon>Palaeoheterodonta</taxon>
        <taxon>Unionida</taxon>
        <taxon>Unionoidea</taxon>
        <taxon>Unionidae</taxon>
        <taxon>Ambleminae</taxon>
        <taxon>Lampsilini</taxon>
        <taxon>Potamilus</taxon>
    </lineage>
</organism>
<reference evidence="2" key="1">
    <citation type="journal article" date="2021" name="Genome Biol. Evol.">
        <title>A High-Quality Reference Genome for a Parasitic Bivalve with Doubly Uniparental Inheritance (Bivalvia: Unionida).</title>
        <authorList>
            <person name="Smith C.H."/>
        </authorList>
    </citation>
    <scope>NUCLEOTIDE SEQUENCE</scope>
    <source>
        <strain evidence="2">CHS0354</strain>
    </source>
</reference>
<protein>
    <submittedName>
        <fullName evidence="2">Uncharacterized protein</fullName>
    </submittedName>
</protein>
<dbReference type="Proteomes" id="UP001195483">
    <property type="component" value="Unassembled WGS sequence"/>
</dbReference>
<comment type="caution">
    <text evidence="2">The sequence shown here is derived from an EMBL/GenBank/DDBJ whole genome shotgun (WGS) entry which is preliminary data.</text>
</comment>
<feature type="compositionally biased region" description="Polar residues" evidence="1">
    <location>
        <begin position="73"/>
        <end position="89"/>
    </location>
</feature>